<dbReference type="OrthoDB" id="9793115at2"/>
<dbReference type="PROSITE" id="PS51257">
    <property type="entry name" value="PROKAR_LIPOPROTEIN"/>
    <property type="match status" value="1"/>
</dbReference>
<dbReference type="InterPro" id="IPR029033">
    <property type="entry name" value="His_PPase_superfam"/>
</dbReference>
<dbReference type="Proteomes" id="UP000051677">
    <property type="component" value="Unassembled WGS sequence"/>
</dbReference>
<evidence type="ECO:0008006" key="3">
    <source>
        <dbReference type="Google" id="ProtNLM"/>
    </source>
</evidence>
<dbReference type="SUPFAM" id="SSF53254">
    <property type="entry name" value="Phosphoglycerate mutase-like"/>
    <property type="match status" value="1"/>
</dbReference>
<sequence>MAKRILIRRASQFVAVAAVAVIVGACSSSPQARSITLTFIRNAQSQANADGVIDTAVPGPSLTADGKGQAQQLAHQVGHTEFDALYSSPMAADQQTAGPLATEVGRQVEVLQGLQSINAGWYNGKPESMANSTYMLAPVRWVDGDVDTSIPGSLSGSDFNSQFSAAIRKIYDSGHNKPAVFSQGTAIMVWTLMNVKNPKLSLLNSHSLPNVGRVVITGNPVAGWTLVDWDGVRSFN</sequence>
<proteinExistence type="predicted"/>
<evidence type="ECO:0000313" key="2">
    <source>
        <dbReference type="Proteomes" id="UP000051677"/>
    </source>
</evidence>
<dbReference type="RefSeq" id="WP_055579222.1">
    <property type="nucleotide sequence ID" value="NZ_LKTM01000276.1"/>
</dbReference>
<dbReference type="STRING" id="1778.A9W97_14815"/>
<organism evidence="1 2">
    <name type="scientific">Mycobacterium gordonae</name>
    <dbReference type="NCBI Taxonomy" id="1778"/>
    <lineage>
        <taxon>Bacteria</taxon>
        <taxon>Bacillati</taxon>
        <taxon>Actinomycetota</taxon>
        <taxon>Actinomycetes</taxon>
        <taxon>Mycobacteriales</taxon>
        <taxon>Mycobacteriaceae</taxon>
        <taxon>Mycobacterium</taxon>
    </lineage>
</organism>
<dbReference type="CDD" id="cd07040">
    <property type="entry name" value="HP"/>
    <property type="match status" value="1"/>
</dbReference>
<dbReference type="AlphaFoldDB" id="A0A0Q2LQH6"/>
<dbReference type="EMBL" id="LKTM01000276">
    <property type="protein sequence ID" value="KQH77906.1"/>
    <property type="molecule type" value="Genomic_DNA"/>
</dbReference>
<dbReference type="Gene3D" id="3.40.50.1240">
    <property type="entry name" value="Phosphoglycerate mutase-like"/>
    <property type="match status" value="1"/>
</dbReference>
<evidence type="ECO:0000313" key="1">
    <source>
        <dbReference type="EMBL" id="KQH77906.1"/>
    </source>
</evidence>
<dbReference type="Pfam" id="PF00300">
    <property type="entry name" value="His_Phos_1"/>
    <property type="match status" value="1"/>
</dbReference>
<accession>A0A0Q2LQH6</accession>
<protein>
    <recommendedName>
        <fullName evidence="3">Histidine phosphatase family protein</fullName>
    </recommendedName>
</protein>
<comment type="caution">
    <text evidence="1">The sequence shown here is derived from an EMBL/GenBank/DDBJ whole genome shotgun (WGS) entry which is preliminary data.</text>
</comment>
<dbReference type="InterPro" id="IPR013078">
    <property type="entry name" value="His_Pase_superF_clade-1"/>
</dbReference>
<reference evidence="1 2" key="1">
    <citation type="submission" date="2015-10" db="EMBL/GenBank/DDBJ databases">
        <title>Mycobacterium gordonae draft genome assembly.</title>
        <authorList>
            <person name="Ustinova V."/>
            <person name="Smirnova T."/>
            <person name="Blagodatskikh K."/>
            <person name="Varlamov D."/>
            <person name="Larionova E."/>
            <person name="Chernousova L."/>
        </authorList>
    </citation>
    <scope>NUCLEOTIDE SEQUENCE [LARGE SCALE GENOMIC DNA]</scope>
    <source>
        <strain evidence="1 2">CTRI 14-8773</strain>
    </source>
</reference>
<gene>
    <name evidence="1" type="ORF">AO501_31510</name>
</gene>
<name>A0A0Q2LQH6_MYCGO</name>
<dbReference type="SMART" id="SM00855">
    <property type="entry name" value="PGAM"/>
    <property type="match status" value="1"/>
</dbReference>